<organism evidence="3 4">
    <name type="scientific">Stachybotrys elegans</name>
    <dbReference type="NCBI Taxonomy" id="80388"/>
    <lineage>
        <taxon>Eukaryota</taxon>
        <taxon>Fungi</taxon>
        <taxon>Dikarya</taxon>
        <taxon>Ascomycota</taxon>
        <taxon>Pezizomycotina</taxon>
        <taxon>Sordariomycetes</taxon>
        <taxon>Hypocreomycetidae</taxon>
        <taxon>Hypocreales</taxon>
        <taxon>Stachybotryaceae</taxon>
        <taxon>Stachybotrys</taxon>
    </lineage>
</organism>
<dbReference type="EMBL" id="JAGPNK010000028">
    <property type="protein sequence ID" value="KAH7303792.1"/>
    <property type="molecule type" value="Genomic_DNA"/>
</dbReference>
<protein>
    <submittedName>
        <fullName evidence="3">Uncharacterized protein</fullName>
    </submittedName>
</protein>
<reference evidence="3" key="1">
    <citation type="journal article" date="2021" name="Nat. Commun.">
        <title>Genetic determinants of endophytism in the Arabidopsis root mycobiome.</title>
        <authorList>
            <person name="Mesny F."/>
            <person name="Miyauchi S."/>
            <person name="Thiergart T."/>
            <person name="Pickel B."/>
            <person name="Atanasova L."/>
            <person name="Karlsson M."/>
            <person name="Huettel B."/>
            <person name="Barry K.W."/>
            <person name="Haridas S."/>
            <person name="Chen C."/>
            <person name="Bauer D."/>
            <person name="Andreopoulos W."/>
            <person name="Pangilinan J."/>
            <person name="LaButti K."/>
            <person name="Riley R."/>
            <person name="Lipzen A."/>
            <person name="Clum A."/>
            <person name="Drula E."/>
            <person name="Henrissat B."/>
            <person name="Kohler A."/>
            <person name="Grigoriev I.V."/>
            <person name="Martin F.M."/>
            <person name="Hacquard S."/>
        </authorList>
    </citation>
    <scope>NUCLEOTIDE SEQUENCE</scope>
    <source>
        <strain evidence="3">MPI-CAGE-CH-0235</strain>
    </source>
</reference>
<gene>
    <name evidence="3" type="ORF">B0I35DRAFT_446018</name>
</gene>
<keyword evidence="2" id="KW-0472">Membrane</keyword>
<feature type="transmembrane region" description="Helical" evidence="2">
    <location>
        <begin position="87"/>
        <end position="109"/>
    </location>
</feature>
<dbReference type="Proteomes" id="UP000813444">
    <property type="component" value="Unassembled WGS sequence"/>
</dbReference>
<evidence type="ECO:0000313" key="4">
    <source>
        <dbReference type="Proteomes" id="UP000813444"/>
    </source>
</evidence>
<feature type="region of interest" description="Disordered" evidence="1">
    <location>
        <begin position="116"/>
        <end position="167"/>
    </location>
</feature>
<feature type="transmembrane region" description="Helical" evidence="2">
    <location>
        <begin position="16"/>
        <end position="41"/>
    </location>
</feature>
<sequence length="167" mass="18686">MTLLLLSTTIDERYSTARIACFITATNLGRLWILGEWLLFMRQAVQEKVTRRYWFIISIYFLAFLATAVFSVIFGAGALSQEGLPPVISLVFAIRFLISQTFPLVNDAIENFKARNKPKNPEREVPRNRLQTAARGEDEEWPLSKMPSSSTVSPVGGADSEGDGDPQ</sequence>
<name>A0A8K0SBJ8_9HYPO</name>
<proteinExistence type="predicted"/>
<comment type="caution">
    <text evidence="3">The sequence shown here is derived from an EMBL/GenBank/DDBJ whole genome shotgun (WGS) entry which is preliminary data.</text>
</comment>
<keyword evidence="2" id="KW-1133">Transmembrane helix</keyword>
<evidence type="ECO:0000256" key="2">
    <source>
        <dbReference type="SAM" id="Phobius"/>
    </source>
</evidence>
<evidence type="ECO:0000313" key="3">
    <source>
        <dbReference type="EMBL" id="KAH7303792.1"/>
    </source>
</evidence>
<keyword evidence="2" id="KW-0812">Transmembrane</keyword>
<dbReference type="AlphaFoldDB" id="A0A8K0SBJ8"/>
<keyword evidence="4" id="KW-1185">Reference proteome</keyword>
<accession>A0A8K0SBJ8</accession>
<evidence type="ECO:0000256" key="1">
    <source>
        <dbReference type="SAM" id="MobiDB-lite"/>
    </source>
</evidence>
<feature type="transmembrane region" description="Helical" evidence="2">
    <location>
        <begin position="53"/>
        <end position="75"/>
    </location>
</feature>